<evidence type="ECO:0000256" key="10">
    <source>
        <dbReference type="ARBA" id="ARBA00022777"/>
    </source>
</evidence>
<feature type="coiled-coil region" evidence="16">
    <location>
        <begin position="4"/>
        <end position="63"/>
    </location>
</feature>
<keyword evidence="7" id="KW-0963">Cytoplasm</keyword>
<dbReference type="GO" id="GO:0046983">
    <property type="term" value="F:protein dimerization activity"/>
    <property type="evidence" value="ECO:0007669"/>
    <property type="project" value="InterPro"/>
</dbReference>
<feature type="coiled-coil region" evidence="16">
    <location>
        <begin position="93"/>
        <end position="162"/>
    </location>
</feature>
<evidence type="ECO:0000256" key="11">
    <source>
        <dbReference type="ARBA" id="ARBA00023004"/>
    </source>
</evidence>
<keyword evidence="9" id="KW-0479">Metal-binding</keyword>
<evidence type="ECO:0000256" key="9">
    <source>
        <dbReference type="ARBA" id="ARBA00022723"/>
    </source>
</evidence>
<evidence type="ECO:0000256" key="15">
    <source>
        <dbReference type="ARBA" id="ARBA00030800"/>
    </source>
</evidence>
<keyword evidence="6" id="KW-0004">4Fe-4S</keyword>
<dbReference type="RefSeq" id="WP_078666102.1">
    <property type="nucleotide sequence ID" value="NZ_FUXM01000029.1"/>
</dbReference>
<comment type="catalytic activity">
    <reaction evidence="1">
        <text>ATP + protein L-histidine = ADP + protein N-phospho-L-histidine.</text>
        <dbReference type="EC" id="2.7.13.3"/>
    </reaction>
</comment>
<keyword evidence="12" id="KW-0902">Two-component regulatory system</keyword>
<evidence type="ECO:0000256" key="14">
    <source>
        <dbReference type="ARBA" id="ARBA00024827"/>
    </source>
</evidence>
<dbReference type="InterPro" id="IPR050482">
    <property type="entry name" value="Sensor_HK_TwoCompSys"/>
</dbReference>
<dbReference type="Gene3D" id="1.20.5.1930">
    <property type="match status" value="1"/>
</dbReference>
<dbReference type="Pfam" id="PF02518">
    <property type="entry name" value="HATPase_c"/>
    <property type="match status" value="1"/>
</dbReference>
<reference evidence="19" key="1">
    <citation type="submission" date="2017-02" db="EMBL/GenBank/DDBJ databases">
        <authorList>
            <person name="Varghese N."/>
            <person name="Submissions S."/>
        </authorList>
    </citation>
    <scope>NUCLEOTIDE SEQUENCE [LARGE SCALE GENOMIC DNA]</scope>
    <source>
        <strain evidence="19">DSM 16521</strain>
    </source>
</reference>
<comment type="function">
    <text evidence="14">Member of the two-component regulatory system NreB/NreC involved in the control of dissimilatory nitrate/nitrite reduction in response to oxygen. NreB functions as a direct oxygen sensor histidine kinase which is autophosphorylated, in the absence of oxygen, probably at the conserved histidine residue, and transfers its phosphate group probably to a conserved aspartate residue of NreC. NreB/NreC activates the expression of the nitrate (narGHJI) and nitrite (nir) reductase operons, as well as the putative nitrate transporter gene narT.</text>
</comment>
<dbReference type="Pfam" id="PF07730">
    <property type="entry name" value="HisKA_3"/>
    <property type="match status" value="1"/>
</dbReference>
<keyword evidence="10 18" id="KW-0418">Kinase</keyword>
<keyword evidence="8" id="KW-0808">Transferase</keyword>
<dbReference type="GO" id="GO:0000155">
    <property type="term" value="F:phosphorelay sensor kinase activity"/>
    <property type="evidence" value="ECO:0007669"/>
    <property type="project" value="InterPro"/>
</dbReference>
<evidence type="ECO:0000259" key="17">
    <source>
        <dbReference type="PROSITE" id="PS50109"/>
    </source>
</evidence>
<dbReference type="CDD" id="cd16917">
    <property type="entry name" value="HATPase_UhpB-NarQ-NarX-like"/>
    <property type="match status" value="1"/>
</dbReference>
<dbReference type="PRINTS" id="PR00344">
    <property type="entry name" value="BCTRLSENSOR"/>
</dbReference>
<evidence type="ECO:0000256" key="1">
    <source>
        <dbReference type="ARBA" id="ARBA00000085"/>
    </source>
</evidence>
<dbReference type="GO" id="GO:0016020">
    <property type="term" value="C:membrane"/>
    <property type="evidence" value="ECO:0007669"/>
    <property type="project" value="InterPro"/>
</dbReference>
<dbReference type="InterPro" id="IPR004358">
    <property type="entry name" value="Sig_transdc_His_kin-like_C"/>
</dbReference>
<dbReference type="Pfam" id="PF05384">
    <property type="entry name" value="DegS"/>
    <property type="match status" value="1"/>
</dbReference>
<evidence type="ECO:0000256" key="16">
    <source>
        <dbReference type="SAM" id="Coils"/>
    </source>
</evidence>
<dbReference type="InterPro" id="IPR016381">
    <property type="entry name" value="Sig_transdc_His_kinase_DegS"/>
</dbReference>
<evidence type="ECO:0000256" key="3">
    <source>
        <dbReference type="ARBA" id="ARBA00004496"/>
    </source>
</evidence>
<dbReference type="PANTHER" id="PTHR24421:SF55">
    <property type="entry name" value="SENSOR HISTIDINE KINASE YDFH"/>
    <property type="match status" value="1"/>
</dbReference>
<keyword evidence="11" id="KW-0408">Iron</keyword>
<dbReference type="OrthoDB" id="9781904at2"/>
<dbReference type="PIRSF" id="PIRSF003169">
    <property type="entry name" value="STHK_DegS"/>
    <property type="match status" value="1"/>
</dbReference>
<dbReference type="SUPFAM" id="SSF55874">
    <property type="entry name" value="ATPase domain of HSP90 chaperone/DNA topoisomerase II/histidine kinase"/>
    <property type="match status" value="1"/>
</dbReference>
<evidence type="ECO:0000256" key="4">
    <source>
        <dbReference type="ARBA" id="ARBA00012438"/>
    </source>
</evidence>
<dbReference type="AlphaFoldDB" id="A0A1T4REN6"/>
<dbReference type="InterPro" id="IPR008595">
    <property type="entry name" value="DegS"/>
</dbReference>
<organism evidence="18 19">
    <name type="scientific">Carboxydocella sporoproducens DSM 16521</name>
    <dbReference type="NCBI Taxonomy" id="1121270"/>
    <lineage>
        <taxon>Bacteria</taxon>
        <taxon>Bacillati</taxon>
        <taxon>Bacillota</taxon>
        <taxon>Clostridia</taxon>
        <taxon>Eubacteriales</taxon>
        <taxon>Clostridiales Family XVI. Incertae Sedis</taxon>
        <taxon>Carboxydocella</taxon>
    </lineage>
</organism>
<proteinExistence type="predicted"/>
<keyword evidence="19" id="KW-1185">Reference proteome</keyword>
<evidence type="ECO:0000313" key="19">
    <source>
        <dbReference type="Proteomes" id="UP000189933"/>
    </source>
</evidence>
<sequence>MPSLEALDKVVKNTLQAIENSKQQIFDIAETARKEVVRLERELVLLENQVNDVIKAVDILELKVKQARLRLAEVDSSLGKYSEAEVKRAYDTASELQTQLLLLRERENQLRSKRDQLQVTLKNMQQTVAKAENLASQVAVVMDFLSGSLNEVNNQLEGLAQKQNLSIRVIKAQEEERKRVAREIHDGPAQAIANIVLRMEFCEKLLELKPDKVKGELQSLKELVRNTLQDIRKIIFDLRPMALDDLGLVPALRRYLEDYKSKYNLNTEFIFFGYERRLDNAVEVGLFRVVQEALNNVWKHARASKVIVRLEMGRDSVNILIKDDGQGFDVEQALANKQRESLGLTSMRERVELLGGTFILRSRPGQGTEILLKVPLNEG</sequence>
<keyword evidence="13" id="KW-0411">Iron-sulfur</keyword>
<dbReference type="InterPro" id="IPR003594">
    <property type="entry name" value="HATPase_dom"/>
</dbReference>
<protein>
    <recommendedName>
        <fullName evidence="5">Oxygen sensor histidine kinase NreB</fullName>
        <ecNumber evidence="4">2.7.13.3</ecNumber>
    </recommendedName>
    <alternativeName>
        <fullName evidence="15">Nitrogen regulation protein B</fullName>
    </alternativeName>
</protein>
<dbReference type="SMART" id="SM00387">
    <property type="entry name" value="HATPase_c"/>
    <property type="match status" value="1"/>
</dbReference>
<dbReference type="InterPro" id="IPR011712">
    <property type="entry name" value="Sig_transdc_His_kin_sub3_dim/P"/>
</dbReference>
<keyword evidence="16" id="KW-0175">Coiled coil</keyword>
<dbReference type="GO" id="GO:0051539">
    <property type="term" value="F:4 iron, 4 sulfur cluster binding"/>
    <property type="evidence" value="ECO:0007669"/>
    <property type="project" value="UniProtKB-KW"/>
</dbReference>
<dbReference type="SUPFAM" id="SSF57997">
    <property type="entry name" value="Tropomyosin"/>
    <property type="match status" value="1"/>
</dbReference>
<name>A0A1T4REN6_9FIRM</name>
<comment type="cofactor">
    <cofactor evidence="2">
        <name>[4Fe-4S] cluster</name>
        <dbReference type="ChEBI" id="CHEBI:49883"/>
    </cofactor>
</comment>
<dbReference type="PROSITE" id="PS50109">
    <property type="entry name" value="HIS_KIN"/>
    <property type="match status" value="1"/>
</dbReference>
<evidence type="ECO:0000256" key="2">
    <source>
        <dbReference type="ARBA" id="ARBA00001966"/>
    </source>
</evidence>
<feature type="domain" description="Histidine kinase" evidence="17">
    <location>
        <begin position="187"/>
        <end position="378"/>
    </location>
</feature>
<evidence type="ECO:0000256" key="6">
    <source>
        <dbReference type="ARBA" id="ARBA00022485"/>
    </source>
</evidence>
<dbReference type="GO" id="GO:0005737">
    <property type="term" value="C:cytoplasm"/>
    <property type="evidence" value="ECO:0007669"/>
    <property type="project" value="UniProtKB-SubCell"/>
</dbReference>
<evidence type="ECO:0000256" key="13">
    <source>
        <dbReference type="ARBA" id="ARBA00023014"/>
    </source>
</evidence>
<evidence type="ECO:0000313" key="18">
    <source>
        <dbReference type="EMBL" id="SKA14474.1"/>
    </source>
</evidence>
<dbReference type="Gene3D" id="3.30.565.10">
    <property type="entry name" value="Histidine kinase-like ATPase, C-terminal domain"/>
    <property type="match status" value="1"/>
</dbReference>
<dbReference type="Proteomes" id="UP000189933">
    <property type="component" value="Unassembled WGS sequence"/>
</dbReference>
<dbReference type="EC" id="2.7.13.3" evidence="4"/>
<evidence type="ECO:0000256" key="5">
    <source>
        <dbReference type="ARBA" id="ARBA00017322"/>
    </source>
</evidence>
<evidence type="ECO:0000256" key="12">
    <source>
        <dbReference type="ARBA" id="ARBA00023012"/>
    </source>
</evidence>
<accession>A0A1T4REN6</accession>
<dbReference type="InterPro" id="IPR036890">
    <property type="entry name" value="HATPase_C_sf"/>
</dbReference>
<gene>
    <name evidence="18" type="ORF">SAMN02745885_02080</name>
</gene>
<evidence type="ECO:0000256" key="8">
    <source>
        <dbReference type="ARBA" id="ARBA00022679"/>
    </source>
</evidence>
<evidence type="ECO:0000256" key="7">
    <source>
        <dbReference type="ARBA" id="ARBA00022490"/>
    </source>
</evidence>
<dbReference type="GO" id="GO:0046872">
    <property type="term" value="F:metal ion binding"/>
    <property type="evidence" value="ECO:0007669"/>
    <property type="project" value="UniProtKB-KW"/>
</dbReference>
<comment type="subcellular location">
    <subcellularLocation>
        <location evidence="3">Cytoplasm</location>
    </subcellularLocation>
</comment>
<dbReference type="EMBL" id="FUXM01000029">
    <property type="protein sequence ID" value="SKA14474.1"/>
    <property type="molecule type" value="Genomic_DNA"/>
</dbReference>
<dbReference type="PANTHER" id="PTHR24421">
    <property type="entry name" value="NITRATE/NITRITE SENSOR PROTEIN NARX-RELATED"/>
    <property type="match status" value="1"/>
</dbReference>
<dbReference type="InterPro" id="IPR005467">
    <property type="entry name" value="His_kinase_dom"/>
</dbReference>